<accession>A0AA39FGS4</accession>
<protein>
    <submittedName>
        <fullName evidence="2">Uncharacterized protein</fullName>
    </submittedName>
</protein>
<evidence type="ECO:0000313" key="2">
    <source>
        <dbReference type="EMBL" id="KAK0169111.1"/>
    </source>
</evidence>
<feature type="compositionally biased region" description="Low complexity" evidence="1">
    <location>
        <begin position="293"/>
        <end position="307"/>
    </location>
</feature>
<sequence length="420" mass="46931">MDNTTHKFSFASSPELSAPSNQFKIPDLRDKLSPKISTGAHQDDFISLTINKEKWRPVMPIVTPFISPLIGPTVTSAIASFRDNDIPTLNLQSSEINENSTAGSGIIHEQNHQPISDEGRINNFNGDFIHSYRLNTGENSAANSHDATMTQVNHSLYINPSIVLSEDRAFYQGPGTPMPKNMLQNYYPSQHIDQTKSILVVDNISTKKKRSRGKKNAVVNIAIKQSGIEKSKKLNLNIQKKIKNENKLVAVSSTPPIKQENLNVGKCKKKKKYPRLWLNKKSKSSTKVQENVSTPSSSSSSSSSTITSETKDFSSRLSCRFIDRATSPINFPQDKKIIKSNKTRDIALSPIRFIEPQLKYSRSHSDEETKMKLSSLSQTIESANKTKTLKRLFDSQYSCEKCIAMSRQMAQPICSICCAK</sequence>
<comment type="caution">
    <text evidence="2">The sequence shown here is derived from an EMBL/GenBank/DDBJ whole genome shotgun (WGS) entry which is preliminary data.</text>
</comment>
<dbReference type="Proteomes" id="UP001168972">
    <property type="component" value="Unassembled WGS sequence"/>
</dbReference>
<feature type="region of interest" description="Disordered" evidence="1">
    <location>
        <begin position="275"/>
        <end position="307"/>
    </location>
</feature>
<proteinExistence type="predicted"/>
<reference evidence="2" key="2">
    <citation type="submission" date="2023-03" db="EMBL/GenBank/DDBJ databases">
        <authorList>
            <person name="Inwood S.N."/>
            <person name="Skelly J.G."/>
            <person name="Guhlin J."/>
            <person name="Harrop T.W.R."/>
            <person name="Goldson S.G."/>
            <person name="Dearden P.K."/>
        </authorList>
    </citation>
    <scope>NUCLEOTIDE SEQUENCE</scope>
    <source>
        <strain evidence="2">Lincoln</strain>
        <tissue evidence="2">Whole body</tissue>
    </source>
</reference>
<evidence type="ECO:0000313" key="3">
    <source>
        <dbReference type="Proteomes" id="UP001168972"/>
    </source>
</evidence>
<gene>
    <name evidence="2" type="ORF">PV327_002857</name>
</gene>
<name>A0AA39FGS4_MICHY</name>
<evidence type="ECO:0000256" key="1">
    <source>
        <dbReference type="SAM" id="MobiDB-lite"/>
    </source>
</evidence>
<keyword evidence="3" id="KW-1185">Reference proteome</keyword>
<dbReference type="AlphaFoldDB" id="A0AA39FGS4"/>
<feature type="compositionally biased region" description="Basic residues" evidence="1">
    <location>
        <begin position="275"/>
        <end position="284"/>
    </location>
</feature>
<feature type="compositionally biased region" description="Polar residues" evidence="1">
    <location>
        <begin position="1"/>
        <end position="23"/>
    </location>
</feature>
<feature type="region of interest" description="Disordered" evidence="1">
    <location>
        <begin position="1"/>
        <end position="25"/>
    </location>
</feature>
<reference evidence="2" key="1">
    <citation type="journal article" date="2023" name="bioRxiv">
        <title>Scaffold-level genome assemblies of two parasitoid biocontrol wasps reveal the parthenogenesis mechanism and an associated novel virus.</title>
        <authorList>
            <person name="Inwood S."/>
            <person name="Skelly J."/>
            <person name="Guhlin J."/>
            <person name="Harrop T."/>
            <person name="Goldson S."/>
            <person name="Dearden P."/>
        </authorList>
    </citation>
    <scope>NUCLEOTIDE SEQUENCE</scope>
    <source>
        <strain evidence="2">Lincoln</strain>
        <tissue evidence="2">Whole body</tissue>
    </source>
</reference>
<dbReference type="EMBL" id="JAQQBR010001831">
    <property type="protein sequence ID" value="KAK0169111.1"/>
    <property type="molecule type" value="Genomic_DNA"/>
</dbReference>
<organism evidence="2 3">
    <name type="scientific">Microctonus hyperodae</name>
    <name type="common">Parasitoid wasp</name>
    <dbReference type="NCBI Taxonomy" id="165561"/>
    <lineage>
        <taxon>Eukaryota</taxon>
        <taxon>Metazoa</taxon>
        <taxon>Ecdysozoa</taxon>
        <taxon>Arthropoda</taxon>
        <taxon>Hexapoda</taxon>
        <taxon>Insecta</taxon>
        <taxon>Pterygota</taxon>
        <taxon>Neoptera</taxon>
        <taxon>Endopterygota</taxon>
        <taxon>Hymenoptera</taxon>
        <taxon>Apocrita</taxon>
        <taxon>Ichneumonoidea</taxon>
        <taxon>Braconidae</taxon>
        <taxon>Euphorinae</taxon>
        <taxon>Microctonus</taxon>
    </lineage>
</organism>